<dbReference type="AlphaFoldDB" id="A0A813PRJ0"/>
<feature type="domain" description="HTH CENPB-type" evidence="2">
    <location>
        <begin position="76"/>
        <end position="107"/>
    </location>
</feature>
<dbReference type="Gene3D" id="1.10.10.60">
    <property type="entry name" value="Homeodomain-like"/>
    <property type="match status" value="2"/>
</dbReference>
<evidence type="ECO:0000259" key="2">
    <source>
        <dbReference type="Pfam" id="PF03221"/>
    </source>
</evidence>
<protein>
    <recommendedName>
        <fullName evidence="2">HTH CENPB-type domain-containing protein</fullName>
    </recommendedName>
</protein>
<accession>A0A813PRJ0</accession>
<proteinExistence type="predicted"/>
<dbReference type="InterPro" id="IPR006600">
    <property type="entry name" value="HTH_CenpB_DNA-bd_dom"/>
</dbReference>
<dbReference type="Pfam" id="PF03221">
    <property type="entry name" value="HTH_Tnp_Tc5"/>
    <property type="match status" value="1"/>
</dbReference>
<name>A0A813PRJ0_9BILA</name>
<gene>
    <name evidence="3" type="ORF">OXX778_LOCUS4114</name>
</gene>
<organism evidence="3 4">
    <name type="scientific">Brachionus calyciflorus</name>
    <dbReference type="NCBI Taxonomy" id="104777"/>
    <lineage>
        <taxon>Eukaryota</taxon>
        <taxon>Metazoa</taxon>
        <taxon>Spiralia</taxon>
        <taxon>Gnathifera</taxon>
        <taxon>Rotifera</taxon>
        <taxon>Eurotatoria</taxon>
        <taxon>Monogononta</taxon>
        <taxon>Pseudotrocha</taxon>
        <taxon>Ploima</taxon>
        <taxon>Brachionidae</taxon>
        <taxon>Brachionus</taxon>
    </lineage>
</organism>
<dbReference type="OrthoDB" id="9909311at2759"/>
<dbReference type="GO" id="GO:0003677">
    <property type="term" value="F:DNA binding"/>
    <property type="evidence" value="ECO:0007669"/>
    <property type="project" value="UniProtKB-KW"/>
</dbReference>
<sequence>MNKPKRSKVELTIENKREISLFEQENPKMKKIELIRYFSTKFKHIIPGSTIHDILKKKEKYINGHVNKFRARESKYPELEDAFFLWFCDKRAMGVPISDEILLNKAKNDKTCTFTEQVTSNLEELLGRLRNGYYDEDIEKINYFKSRLTNLRELSLKQTNLDSFFIK</sequence>
<evidence type="ECO:0000313" key="3">
    <source>
        <dbReference type="EMBL" id="CAF0754811.1"/>
    </source>
</evidence>
<dbReference type="EMBL" id="CAJNOC010000392">
    <property type="protein sequence ID" value="CAF0754811.1"/>
    <property type="molecule type" value="Genomic_DNA"/>
</dbReference>
<comment type="caution">
    <text evidence="3">The sequence shown here is derived from an EMBL/GenBank/DDBJ whole genome shotgun (WGS) entry which is preliminary data.</text>
</comment>
<evidence type="ECO:0000313" key="4">
    <source>
        <dbReference type="Proteomes" id="UP000663879"/>
    </source>
</evidence>
<dbReference type="InterPro" id="IPR009057">
    <property type="entry name" value="Homeodomain-like_sf"/>
</dbReference>
<evidence type="ECO:0000256" key="1">
    <source>
        <dbReference type="ARBA" id="ARBA00023125"/>
    </source>
</evidence>
<keyword evidence="1" id="KW-0238">DNA-binding</keyword>
<reference evidence="3" key="1">
    <citation type="submission" date="2021-02" db="EMBL/GenBank/DDBJ databases">
        <authorList>
            <person name="Nowell W R."/>
        </authorList>
    </citation>
    <scope>NUCLEOTIDE SEQUENCE</scope>
    <source>
        <strain evidence="3">Ploen Becks lab</strain>
    </source>
</reference>
<keyword evidence="4" id="KW-1185">Reference proteome</keyword>
<dbReference type="SUPFAM" id="SSF46689">
    <property type="entry name" value="Homeodomain-like"/>
    <property type="match status" value="1"/>
</dbReference>
<dbReference type="Proteomes" id="UP000663879">
    <property type="component" value="Unassembled WGS sequence"/>
</dbReference>